<evidence type="ECO:0000256" key="1">
    <source>
        <dbReference type="SAM" id="MobiDB-lite"/>
    </source>
</evidence>
<dbReference type="InterPro" id="IPR001387">
    <property type="entry name" value="Cro/C1-type_HTH"/>
</dbReference>
<dbReference type="SMART" id="SM00530">
    <property type="entry name" value="HTH_XRE"/>
    <property type="match status" value="1"/>
</dbReference>
<dbReference type="PROSITE" id="PS50943">
    <property type="entry name" value="HTH_CROC1"/>
    <property type="match status" value="1"/>
</dbReference>
<dbReference type="EMBL" id="CP047423">
    <property type="protein sequence ID" value="QPD03823.1"/>
    <property type="molecule type" value="Genomic_DNA"/>
</dbReference>
<dbReference type="KEGG" id="nkf:Nkreftii_001597"/>
<feature type="region of interest" description="Disordered" evidence="1">
    <location>
        <begin position="133"/>
        <end position="153"/>
    </location>
</feature>
<proteinExistence type="predicted"/>
<feature type="domain" description="HTH cro/C1-type" evidence="2">
    <location>
        <begin position="7"/>
        <end position="61"/>
    </location>
</feature>
<dbReference type="InterPro" id="IPR010982">
    <property type="entry name" value="Lambda_DNA-bd_dom_sf"/>
</dbReference>
<evidence type="ECO:0000259" key="2">
    <source>
        <dbReference type="PROSITE" id="PS50943"/>
    </source>
</evidence>
<dbReference type="GO" id="GO:0003677">
    <property type="term" value="F:DNA binding"/>
    <property type="evidence" value="ECO:0007669"/>
    <property type="project" value="InterPro"/>
</dbReference>
<reference evidence="3 4" key="1">
    <citation type="journal article" date="2020" name="ISME J.">
        <title>Enrichment and physiological characterization of a novel comammox Nitrospira indicates ammonium inhibition of complete nitrification.</title>
        <authorList>
            <person name="Sakoula D."/>
            <person name="Koch H."/>
            <person name="Frank J."/>
            <person name="Jetten M.S.M."/>
            <person name="van Kessel M.A.H.J."/>
            <person name="Lucker S."/>
        </authorList>
    </citation>
    <scope>NUCLEOTIDE SEQUENCE [LARGE SCALE GENOMIC DNA]</scope>
    <source>
        <strain evidence="3">Comreactor17</strain>
    </source>
</reference>
<sequence length="153" mass="16874">MSIGRRIQSWRHSKNQSVELLSDAASIPTSLLEQIESGLTDPTAGMIEAFAGALHIPPSWLFDEPQSFTHLFTDADEGDAPDPSHIDPVTDRILAASQEDRSLYVLLTTLMQAGDPKLLRAAEMSLRSLVKQSRQATVPWQQRPSGHFEPPSD</sequence>
<dbReference type="Proteomes" id="UP000593737">
    <property type="component" value="Chromosome"/>
</dbReference>
<name>A0A7S8FDI6_9BACT</name>
<dbReference type="Gene3D" id="1.10.260.40">
    <property type="entry name" value="lambda repressor-like DNA-binding domains"/>
    <property type="match status" value="1"/>
</dbReference>
<dbReference type="SUPFAM" id="SSF47413">
    <property type="entry name" value="lambda repressor-like DNA-binding domains"/>
    <property type="match status" value="1"/>
</dbReference>
<protein>
    <recommendedName>
        <fullName evidence="2">HTH cro/C1-type domain-containing protein</fullName>
    </recommendedName>
</protein>
<evidence type="ECO:0000313" key="3">
    <source>
        <dbReference type="EMBL" id="QPD03823.1"/>
    </source>
</evidence>
<accession>A0A7S8FDI6</accession>
<gene>
    <name evidence="3" type="ORF">Nkreftii_001597</name>
</gene>
<feature type="compositionally biased region" description="Polar residues" evidence="1">
    <location>
        <begin position="133"/>
        <end position="144"/>
    </location>
</feature>
<organism evidence="3 4">
    <name type="scientific">Candidatus Nitrospira kreftii</name>
    <dbReference type="NCBI Taxonomy" id="2652173"/>
    <lineage>
        <taxon>Bacteria</taxon>
        <taxon>Pseudomonadati</taxon>
        <taxon>Nitrospirota</taxon>
        <taxon>Nitrospiria</taxon>
        <taxon>Nitrospirales</taxon>
        <taxon>Nitrospiraceae</taxon>
        <taxon>Nitrospira</taxon>
    </lineage>
</organism>
<evidence type="ECO:0000313" key="4">
    <source>
        <dbReference type="Proteomes" id="UP000593737"/>
    </source>
</evidence>
<dbReference type="AlphaFoldDB" id="A0A7S8FDI6"/>